<dbReference type="RefSeq" id="XP_040648736.1">
    <property type="nucleotide sequence ID" value="XM_040793881.1"/>
</dbReference>
<dbReference type="Proteomes" id="UP000070168">
    <property type="component" value="Unassembled WGS sequence"/>
</dbReference>
<reference evidence="2 3" key="1">
    <citation type="journal article" date="2016" name="BMC Genomics">
        <title>Genome sequencing and secondary metabolism of the postharvest pathogen Penicillium griseofulvum.</title>
        <authorList>
            <person name="Banani H."/>
            <person name="Marcet-Houben M."/>
            <person name="Ballester A.R."/>
            <person name="Abbruscato P."/>
            <person name="Gonzalez-Candelas L."/>
            <person name="Gabaldon T."/>
            <person name="Spadaro D."/>
        </authorList>
    </citation>
    <scope>NUCLEOTIDE SEQUENCE [LARGE SCALE GENOMIC DNA]</scope>
    <source>
        <strain evidence="2 3">PG3</strain>
    </source>
</reference>
<dbReference type="OrthoDB" id="4153234at2759"/>
<accession>A0A135LML4</accession>
<proteinExistence type="predicted"/>
<name>A0A135LML4_PENPA</name>
<comment type="caution">
    <text evidence="2">The sequence shown here is derived from an EMBL/GenBank/DDBJ whole genome shotgun (WGS) entry which is preliminary data.</text>
</comment>
<keyword evidence="3" id="KW-1185">Reference proteome</keyword>
<dbReference type="GeneID" id="63709181"/>
<evidence type="ECO:0000256" key="1">
    <source>
        <dbReference type="SAM" id="SignalP"/>
    </source>
</evidence>
<feature type="signal peptide" evidence="1">
    <location>
        <begin position="1"/>
        <end position="21"/>
    </location>
</feature>
<evidence type="ECO:0000313" key="2">
    <source>
        <dbReference type="EMBL" id="KXG50200.1"/>
    </source>
</evidence>
<sequence>MAILLNLALTGLLLLLKGGQAKNIQPALSANVASDISQENLLAETSFYHQRYSTTLHFDDVPTDARTGTGTISTYSYMNFTSFTVVNTLAAASLGSISVHDTDCASSQTNALFNARTRDDYKARPRWVADTTKLHSVGLSGFFNLNGLSFKPLGEVPRGLILEIIAWEIRDSEAQNVYNTWVAYSEGGQQDMQYYDLTMFGGSWGKTVNMVEIVIRAPGEEQKEVDWAFCLDDLDVEFLDRRLDE</sequence>
<protein>
    <submittedName>
        <fullName evidence="2">Uncharacterized protein</fullName>
    </submittedName>
</protein>
<dbReference type="OMA" id="MERIEFN"/>
<dbReference type="EMBL" id="LHQR01000048">
    <property type="protein sequence ID" value="KXG50200.1"/>
    <property type="molecule type" value="Genomic_DNA"/>
</dbReference>
<organism evidence="2 3">
    <name type="scientific">Penicillium patulum</name>
    <name type="common">Penicillium griseofulvum</name>
    <dbReference type="NCBI Taxonomy" id="5078"/>
    <lineage>
        <taxon>Eukaryota</taxon>
        <taxon>Fungi</taxon>
        <taxon>Dikarya</taxon>
        <taxon>Ascomycota</taxon>
        <taxon>Pezizomycotina</taxon>
        <taxon>Eurotiomycetes</taxon>
        <taxon>Eurotiomycetidae</taxon>
        <taxon>Eurotiales</taxon>
        <taxon>Aspergillaceae</taxon>
        <taxon>Penicillium</taxon>
    </lineage>
</organism>
<evidence type="ECO:0000313" key="3">
    <source>
        <dbReference type="Proteomes" id="UP000070168"/>
    </source>
</evidence>
<dbReference type="AlphaFoldDB" id="A0A135LML4"/>
<gene>
    <name evidence="2" type="ORF">PGRI_061670</name>
</gene>
<feature type="chain" id="PRO_5007800685" evidence="1">
    <location>
        <begin position="22"/>
        <end position="245"/>
    </location>
</feature>
<keyword evidence="1" id="KW-0732">Signal</keyword>